<dbReference type="PANTHER" id="PTHR15192:SF4">
    <property type="entry name" value="OXIDATIVE STRESS-INDUCED GROWTH INHIBITOR 2"/>
    <property type="match status" value="1"/>
</dbReference>
<gene>
    <name evidence="2" type="primary">OSGIN2</name>
</gene>
<dbReference type="PANTHER" id="PTHR15192">
    <property type="entry name" value="PROTEIN CBG05349"/>
    <property type="match status" value="1"/>
</dbReference>
<dbReference type="Gene3D" id="3.50.50.60">
    <property type="entry name" value="FAD/NAD(P)-binding domain"/>
    <property type="match status" value="1"/>
</dbReference>
<proteinExistence type="predicted"/>
<dbReference type="OrthoDB" id="412005at2759"/>
<dbReference type="InterPro" id="IPR029731">
    <property type="entry name" value="OSGIN1/2"/>
</dbReference>
<evidence type="ECO:0000313" key="2">
    <source>
        <dbReference type="RefSeq" id="XP_033789349.1"/>
    </source>
</evidence>
<dbReference type="Proteomes" id="UP000515159">
    <property type="component" value="Chromosome 2"/>
</dbReference>
<keyword evidence="1" id="KW-1185">Reference proteome</keyword>
<dbReference type="CTD" id="734"/>
<organism evidence="1 2">
    <name type="scientific">Geotrypetes seraphini</name>
    <name type="common">Gaboon caecilian</name>
    <name type="synonym">Caecilia seraphini</name>
    <dbReference type="NCBI Taxonomy" id="260995"/>
    <lineage>
        <taxon>Eukaryota</taxon>
        <taxon>Metazoa</taxon>
        <taxon>Chordata</taxon>
        <taxon>Craniata</taxon>
        <taxon>Vertebrata</taxon>
        <taxon>Euteleostomi</taxon>
        <taxon>Amphibia</taxon>
        <taxon>Gymnophiona</taxon>
        <taxon>Geotrypetes</taxon>
    </lineage>
</organism>
<accession>A0A6P8PZI4</accession>
<dbReference type="GO" id="GO:0030308">
    <property type="term" value="P:negative regulation of cell growth"/>
    <property type="evidence" value="ECO:0007669"/>
    <property type="project" value="TreeGrafter"/>
</dbReference>
<dbReference type="FunFam" id="3.50.50.60:FF:000087">
    <property type="entry name" value="oxidative stress-induced growth inhibitor 2 isoform X2"/>
    <property type="match status" value="1"/>
</dbReference>
<dbReference type="InParanoid" id="A0A6P8PZI4"/>
<protein>
    <submittedName>
        <fullName evidence="2">Oxidative stress-induced growth inhibitor 2 isoform X1</fullName>
    </submittedName>
</protein>
<dbReference type="RefSeq" id="XP_033789349.1">
    <property type="nucleotide sequence ID" value="XM_033933458.1"/>
</dbReference>
<dbReference type="GO" id="GO:0008083">
    <property type="term" value="F:growth factor activity"/>
    <property type="evidence" value="ECO:0007669"/>
    <property type="project" value="TreeGrafter"/>
</dbReference>
<evidence type="ECO:0000313" key="1">
    <source>
        <dbReference type="Proteomes" id="UP000515159"/>
    </source>
</evidence>
<dbReference type="SUPFAM" id="SSF51905">
    <property type="entry name" value="FAD/NAD(P)-binding domain"/>
    <property type="match status" value="1"/>
</dbReference>
<sequence>MPLGFPPLAVGCCKRTILVTPATAVVGADTCEASEGVCPVRCSEPNRGFESEGQSLSSLVLSLNNRLGRTETMPLEETALLGDPPLTVPMVIIGNGPSGICLSYVLSGYRPYLSEEAVHPNPILHSKLEEARHLSILDQDLEYLSEGLEGRSSNPVAVLFDTLLHPDVDFGYNYPSVLQWKLEQHHYIPHIVLGKGPPGGAWHAIDGSMLTISLGEWMELPGLKFKDWIAGKRRNIKCDRATPEEIASYYKQYIKVMGLQRNFIENTYITSVLRLYRDQEKDENTFASEQELQIENENEWATLTKRNWEVCGYQKTTDGSHIPFSIFAENVALATGTFDSPARLKTEGEDLPFVHHSVRNFEGAIIKGKLSGKVDPVLVVGAGLTAADAVLCAYNNNIPVIHVFRRKANDPSLIFKQLPKTLYPEYHKVHNMMCTQSDAVISTLHPTYTSFPEHCVLSFKPDMKCVLQSASGLKKVFKISMALVLIGSHPNLFFLKEQGQSIGHNPNQPITCKGNPVEINPFTYEATKEPNLFALGPLVGDNFIRFLKGGALAITQCLEIRQKKKKQAIVEGGDGVV</sequence>
<name>A0A6P8PZI4_GEOSA</name>
<dbReference type="GeneID" id="117355223"/>
<dbReference type="KEGG" id="gsh:117355223"/>
<dbReference type="FunCoup" id="A0A6P8PZI4">
    <property type="interactions" value="88"/>
</dbReference>
<reference evidence="2" key="1">
    <citation type="submission" date="2025-08" db="UniProtKB">
        <authorList>
            <consortium name="RefSeq"/>
        </authorList>
    </citation>
    <scope>IDENTIFICATION</scope>
</reference>
<dbReference type="InterPro" id="IPR036188">
    <property type="entry name" value="FAD/NAD-bd_sf"/>
</dbReference>
<dbReference type="AlphaFoldDB" id="A0A6P8PZI4"/>